<evidence type="ECO:0000313" key="2">
    <source>
        <dbReference type="EMBL" id="KAF8770134.1"/>
    </source>
</evidence>
<keyword evidence="1" id="KW-0472">Membrane</keyword>
<reference evidence="2" key="2">
    <citation type="submission" date="2020-06" db="EMBL/GenBank/DDBJ databases">
        <authorList>
            <person name="Sheffer M."/>
        </authorList>
    </citation>
    <scope>NUCLEOTIDE SEQUENCE</scope>
</reference>
<protein>
    <submittedName>
        <fullName evidence="2">Uncharacterized protein</fullName>
    </submittedName>
</protein>
<sequence>MSEQSEQSKEVEGATSIMLQSMNPGALSEAPQPSASVVASYRSLGGGPNWSINLSFFLILTVDNKLLQDESQILIIVVLFYSLLTVGIISKNCQETTLQDKEAYCGLCQVMSIRTCLLSIPWKAD</sequence>
<keyword evidence="1" id="KW-0812">Transmembrane</keyword>
<dbReference type="Proteomes" id="UP000807504">
    <property type="component" value="Unassembled WGS sequence"/>
</dbReference>
<gene>
    <name evidence="2" type="ORF">HNY73_017702</name>
</gene>
<evidence type="ECO:0000256" key="1">
    <source>
        <dbReference type="SAM" id="Phobius"/>
    </source>
</evidence>
<accession>A0A8T0EEJ3</accession>
<dbReference type="AlphaFoldDB" id="A0A8T0EEJ3"/>
<feature type="transmembrane region" description="Helical" evidence="1">
    <location>
        <begin position="73"/>
        <end position="90"/>
    </location>
</feature>
<organism evidence="2 3">
    <name type="scientific">Argiope bruennichi</name>
    <name type="common">Wasp spider</name>
    <name type="synonym">Aranea bruennichi</name>
    <dbReference type="NCBI Taxonomy" id="94029"/>
    <lineage>
        <taxon>Eukaryota</taxon>
        <taxon>Metazoa</taxon>
        <taxon>Ecdysozoa</taxon>
        <taxon>Arthropoda</taxon>
        <taxon>Chelicerata</taxon>
        <taxon>Arachnida</taxon>
        <taxon>Araneae</taxon>
        <taxon>Araneomorphae</taxon>
        <taxon>Entelegynae</taxon>
        <taxon>Araneoidea</taxon>
        <taxon>Araneidae</taxon>
        <taxon>Argiope</taxon>
    </lineage>
</organism>
<keyword evidence="1" id="KW-1133">Transmembrane helix</keyword>
<proteinExistence type="predicted"/>
<dbReference type="EMBL" id="JABXBU010002228">
    <property type="protein sequence ID" value="KAF8770134.1"/>
    <property type="molecule type" value="Genomic_DNA"/>
</dbReference>
<reference evidence="2" key="1">
    <citation type="journal article" date="2020" name="bioRxiv">
        <title>Chromosome-level reference genome of the European wasp spider Argiope bruennichi: a resource for studies on range expansion and evolutionary adaptation.</title>
        <authorList>
            <person name="Sheffer M.M."/>
            <person name="Hoppe A."/>
            <person name="Krehenwinkel H."/>
            <person name="Uhl G."/>
            <person name="Kuss A.W."/>
            <person name="Jensen L."/>
            <person name="Jensen C."/>
            <person name="Gillespie R.G."/>
            <person name="Hoff K.J."/>
            <person name="Prost S."/>
        </authorList>
    </citation>
    <scope>NUCLEOTIDE SEQUENCE</scope>
</reference>
<evidence type="ECO:0000313" key="3">
    <source>
        <dbReference type="Proteomes" id="UP000807504"/>
    </source>
</evidence>
<name>A0A8T0EEJ3_ARGBR</name>
<keyword evidence="3" id="KW-1185">Reference proteome</keyword>
<comment type="caution">
    <text evidence="2">The sequence shown here is derived from an EMBL/GenBank/DDBJ whole genome shotgun (WGS) entry which is preliminary data.</text>
</comment>